<keyword evidence="3" id="KW-1185">Reference proteome</keyword>
<protein>
    <submittedName>
        <fullName evidence="2">Glycosyltransferase</fullName>
        <ecNumber evidence="2">2.4.-.-</ecNumber>
    </submittedName>
</protein>
<comment type="caution">
    <text evidence="2">The sequence shown here is derived from an EMBL/GenBank/DDBJ whole genome shotgun (WGS) entry which is preliminary data.</text>
</comment>
<dbReference type="EC" id="2.4.-.-" evidence="2"/>
<organism evidence="2 3">
    <name type="scientific">Paenibacillus radicis</name>
    <name type="common">ex Xue et al. 2023</name>
    <dbReference type="NCBI Taxonomy" id="2972489"/>
    <lineage>
        <taxon>Bacteria</taxon>
        <taxon>Bacillati</taxon>
        <taxon>Bacillota</taxon>
        <taxon>Bacilli</taxon>
        <taxon>Bacillales</taxon>
        <taxon>Paenibacillaceae</taxon>
        <taxon>Paenibacillus</taxon>
    </lineage>
</organism>
<dbReference type="InterPro" id="IPR055259">
    <property type="entry name" value="YkvP/CgeB_Glyco_trans-like"/>
</dbReference>
<dbReference type="SUPFAM" id="SSF53756">
    <property type="entry name" value="UDP-Glycosyltransferase/glycogen phosphorylase"/>
    <property type="match status" value="1"/>
</dbReference>
<evidence type="ECO:0000259" key="1">
    <source>
        <dbReference type="Pfam" id="PF13524"/>
    </source>
</evidence>
<dbReference type="Proteomes" id="UP001300012">
    <property type="component" value="Unassembled WGS sequence"/>
</dbReference>
<name>A0ABT1YBU1_9BACL</name>
<accession>A0ABT1YBU1</accession>
<dbReference type="Pfam" id="PF13524">
    <property type="entry name" value="Glyco_trans_1_2"/>
    <property type="match status" value="1"/>
</dbReference>
<proteinExistence type="predicted"/>
<dbReference type="RefSeq" id="WP_258211319.1">
    <property type="nucleotide sequence ID" value="NZ_JANQBD010000001.1"/>
</dbReference>
<gene>
    <name evidence="2" type="ORF">NV381_00655</name>
</gene>
<evidence type="ECO:0000313" key="3">
    <source>
        <dbReference type="Proteomes" id="UP001300012"/>
    </source>
</evidence>
<evidence type="ECO:0000313" key="2">
    <source>
        <dbReference type="EMBL" id="MCR8629698.1"/>
    </source>
</evidence>
<dbReference type="EMBL" id="JANQBD010000001">
    <property type="protein sequence ID" value="MCR8629698.1"/>
    <property type="molecule type" value="Genomic_DNA"/>
</dbReference>
<feature type="domain" description="Spore protein YkvP/CgeB glycosyl transferase-like" evidence="1">
    <location>
        <begin position="216"/>
        <end position="364"/>
    </location>
</feature>
<sequence length="368" mass="41524">MRPVKNRGAATGRAAGLIDGRSQGLEHGYHLGRCEAVRAIVPPAPITLRQLRVLYIPQGFPAIDQGVIKALGSLVSELVVGTPPEMLTAAAQMRPDLVLVLNGLHVFPENHLQQIDTIRAMGIRTAIWFADDPYFTDDTIRIAQHYDVVLTHEQSCVQLYKENGCANVAYLPLAADTDVFRPQQVGLNYRSDVCFIGMAFWNRVAVFDRIAPYLSGKKVVIAGGLWNRMKNYKLLRHSIREGWTPVEETAKYYSGAKIVINLHRGHVQEIDNRNSRSVPGQSINPRTYEMAGCGSMQLTDIRDDLARLYTPGREIAVYRSPEELMGQIEYYLSHDQERRAIAYNGLKRTLQQHTYVRRVEHLLQLLGY</sequence>
<keyword evidence="2" id="KW-0328">Glycosyltransferase</keyword>
<dbReference type="GO" id="GO:0016757">
    <property type="term" value="F:glycosyltransferase activity"/>
    <property type="evidence" value="ECO:0007669"/>
    <property type="project" value="UniProtKB-KW"/>
</dbReference>
<reference evidence="2 3" key="1">
    <citation type="submission" date="2022-08" db="EMBL/GenBank/DDBJ databases">
        <title>Paenibacillus endoradicis sp. nov., Paenibacillus radicibacter sp. nov and Paenibacillus pararadicis sp. nov., three cold-adapted plant growth-promoting bacteria isolated from root of Larix gmelinii in Great Khingan.</title>
        <authorList>
            <person name="Xue H."/>
        </authorList>
    </citation>
    <scope>NUCLEOTIDE SEQUENCE [LARGE SCALE GENOMIC DNA]</scope>
    <source>
        <strain evidence="2 3">N5-1-1-5</strain>
    </source>
</reference>
<keyword evidence="2" id="KW-0808">Transferase</keyword>